<protein>
    <submittedName>
        <fullName evidence="1">Uncharacterized protein</fullName>
    </submittedName>
</protein>
<dbReference type="Proteomes" id="UP000192328">
    <property type="component" value="Unassembled WGS sequence"/>
</dbReference>
<proteinExistence type="predicted"/>
<evidence type="ECO:0000313" key="1">
    <source>
        <dbReference type="EMBL" id="SMC70723.1"/>
    </source>
</evidence>
<gene>
    <name evidence="1" type="ORF">SAMN06297397_2066</name>
</gene>
<reference evidence="1" key="1">
    <citation type="submission" date="2017-04" db="EMBL/GenBank/DDBJ databases">
        <authorList>
            <person name="Varghese N."/>
            <person name="Submissions S."/>
        </authorList>
    </citation>
    <scope>NUCLEOTIDE SEQUENCE</scope>
    <source>
        <strain evidence="1">WTE2008</strain>
    </source>
</reference>
<evidence type="ECO:0000313" key="2">
    <source>
        <dbReference type="Proteomes" id="UP000192328"/>
    </source>
</evidence>
<keyword evidence="2" id="KW-1185">Reference proteome</keyword>
<comment type="caution">
    <text evidence="1">The sequence shown here is derived from an EMBL/GenBank/DDBJ whole genome shotgun (WGS) entry which is preliminary data.</text>
</comment>
<name>A0AC61PMH2_9FIRM</name>
<accession>A0AC61PMH2</accession>
<organism evidence="1 2">
    <name type="scientific">Aristaeella lactis</name>
    <dbReference type="NCBI Taxonomy" id="3046383"/>
    <lineage>
        <taxon>Bacteria</taxon>
        <taxon>Bacillati</taxon>
        <taxon>Bacillota</taxon>
        <taxon>Clostridia</taxon>
        <taxon>Eubacteriales</taxon>
        <taxon>Aristaeellaceae</taxon>
        <taxon>Aristaeella</taxon>
    </lineage>
</organism>
<sequence>MKKVYAFLLAMILLFSALASVACAGPGKESPKPVACLGIDGAGAGSGNCPPVWLHNPARLKK</sequence>
<dbReference type="EMBL" id="FWXZ01000004">
    <property type="protein sequence ID" value="SMC70723.1"/>
    <property type="molecule type" value="Genomic_DNA"/>
</dbReference>